<dbReference type="EMBL" id="QLMJ01000008">
    <property type="protein sequence ID" value="RAK36589.1"/>
    <property type="molecule type" value="Genomic_DNA"/>
</dbReference>
<dbReference type="Gene3D" id="2.130.10.10">
    <property type="entry name" value="YVTN repeat-like/Quinoprotein amine dehydrogenase"/>
    <property type="match status" value="1"/>
</dbReference>
<sequence length="362" mass="40400">MNNAFSADGRYLALMTQNHGGGSAILRADTATGDLTVVDVTEPGSADHFVEGNDLTLWAQAGLIVTKKAEVALLAYDVRTVEKRELIERFEPGYLYGHPAGSADGRHLFIAKHHLPKDETTHTIYLRIDLTTGAVDELLRDEGSANVHILAHPTDPDLLLIDRNYAPGWHGGSDGTTTRAWLLDARTGSLTECRPRNANNFQIHSNWSADGRFIYYHGLSGNPDQLPRDEKRGLRYDYTDRDWLLPMRGVDHYIGVSDLEGNVVWEADYPFFHYGHTSSHATLPAIIADGLLTPDLITAIHWQDLDSLGLPRTEILGRHGTYWKPGQQFDPHPVMSADGRYLSYNRGYQDGRSDVYLLQLEA</sequence>
<dbReference type="OrthoDB" id="9808778at2"/>
<reference evidence="1 2" key="1">
    <citation type="submission" date="2018-06" db="EMBL/GenBank/DDBJ databases">
        <title>Genomic Encyclopedia of Type Strains, Phase III (KMG-III): the genomes of soil and plant-associated and newly described type strains.</title>
        <authorList>
            <person name="Whitman W."/>
        </authorList>
    </citation>
    <scope>NUCLEOTIDE SEQUENCE [LARGE SCALE GENOMIC DNA]</scope>
    <source>
        <strain evidence="1 2">CGMCC 4.7090</strain>
    </source>
</reference>
<dbReference type="InterPro" id="IPR015943">
    <property type="entry name" value="WD40/YVTN_repeat-like_dom_sf"/>
</dbReference>
<evidence type="ECO:0000313" key="1">
    <source>
        <dbReference type="EMBL" id="RAK36589.1"/>
    </source>
</evidence>
<gene>
    <name evidence="1" type="ORF">B0I29_108179</name>
</gene>
<name>A0A327ZAR8_9ACTN</name>
<organism evidence="1 2">
    <name type="scientific">Actinoplanes lutulentus</name>
    <dbReference type="NCBI Taxonomy" id="1287878"/>
    <lineage>
        <taxon>Bacteria</taxon>
        <taxon>Bacillati</taxon>
        <taxon>Actinomycetota</taxon>
        <taxon>Actinomycetes</taxon>
        <taxon>Micromonosporales</taxon>
        <taxon>Micromonosporaceae</taxon>
        <taxon>Actinoplanes</taxon>
    </lineage>
</organism>
<proteinExistence type="predicted"/>
<keyword evidence="2" id="KW-1185">Reference proteome</keyword>
<evidence type="ECO:0000313" key="2">
    <source>
        <dbReference type="Proteomes" id="UP000249341"/>
    </source>
</evidence>
<dbReference type="SUPFAM" id="SSF82171">
    <property type="entry name" value="DPP6 N-terminal domain-like"/>
    <property type="match status" value="1"/>
</dbReference>
<evidence type="ECO:0008006" key="3">
    <source>
        <dbReference type="Google" id="ProtNLM"/>
    </source>
</evidence>
<accession>A0A327ZAR8</accession>
<protein>
    <recommendedName>
        <fullName evidence="3">WD40 repeat protein</fullName>
    </recommendedName>
</protein>
<comment type="caution">
    <text evidence="1">The sequence shown here is derived from an EMBL/GenBank/DDBJ whole genome shotgun (WGS) entry which is preliminary data.</text>
</comment>
<dbReference type="AlphaFoldDB" id="A0A327ZAR8"/>
<dbReference type="RefSeq" id="WP_111650404.1">
    <property type="nucleotide sequence ID" value="NZ_JACHWI010000007.1"/>
</dbReference>
<dbReference type="Proteomes" id="UP000249341">
    <property type="component" value="Unassembled WGS sequence"/>
</dbReference>